<evidence type="ECO:0000313" key="1">
    <source>
        <dbReference type="EMBL" id="MPN32544.1"/>
    </source>
</evidence>
<protein>
    <submittedName>
        <fullName evidence="1">Uncharacterized protein</fullName>
    </submittedName>
</protein>
<dbReference type="InterPro" id="IPR002755">
    <property type="entry name" value="DNA_primase_S"/>
</dbReference>
<dbReference type="AlphaFoldDB" id="A0A645H8E7"/>
<comment type="caution">
    <text evidence="1">The sequence shown here is derived from an EMBL/GenBank/DDBJ whole genome shotgun (WGS) entry which is preliminary data.</text>
</comment>
<dbReference type="GO" id="GO:0006269">
    <property type="term" value="P:DNA replication, synthesis of primer"/>
    <property type="evidence" value="ECO:0007669"/>
    <property type="project" value="InterPro"/>
</dbReference>
<name>A0A645H8E7_9ZZZZ</name>
<proteinExistence type="predicted"/>
<dbReference type="GO" id="GO:0003899">
    <property type="term" value="F:DNA-directed RNA polymerase activity"/>
    <property type="evidence" value="ECO:0007669"/>
    <property type="project" value="InterPro"/>
</dbReference>
<dbReference type="Gene3D" id="3.90.920.10">
    <property type="entry name" value="DNA primase, PRIM domain"/>
    <property type="match status" value="1"/>
</dbReference>
<dbReference type="Pfam" id="PF01896">
    <property type="entry name" value="DNA_primase_S"/>
    <property type="match status" value="1"/>
</dbReference>
<reference evidence="1" key="1">
    <citation type="submission" date="2019-08" db="EMBL/GenBank/DDBJ databases">
        <authorList>
            <person name="Kucharzyk K."/>
            <person name="Murdoch R.W."/>
            <person name="Higgins S."/>
            <person name="Loffler F."/>
        </authorList>
    </citation>
    <scope>NUCLEOTIDE SEQUENCE</scope>
</reference>
<gene>
    <name evidence="1" type="ORF">SDC9_180023</name>
</gene>
<organism evidence="1">
    <name type="scientific">bioreactor metagenome</name>
    <dbReference type="NCBI Taxonomy" id="1076179"/>
    <lineage>
        <taxon>unclassified sequences</taxon>
        <taxon>metagenomes</taxon>
        <taxon>ecological metagenomes</taxon>
    </lineage>
</organism>
<dbReference type="SUPFAM" id="SSF56747">
    <property type="entry name" value="Prim-pol domain"/>
    <property type="match status" value="1"/>
</dbReference>
<accession>A0A645H8E7</accession>
<dbReference type="EMBL" id="VSSQ01084618">
    <property type="protein sequence ID" value="MPN32544.1"/>
    <property type="molecule type" value="Genomic_DNA"/>
</dbReference>
<sequence length="187" mass="21157">MRRAFEELVEDICAMEPSDMRKAYPSLSGVQAKTLINMRDELAANREMLFRTNSMVNIRKTTQDRLIDIMQNDVSKRLSGEVDEPVTADIKRLIRLPGSLHGKTGLRVVPLSRTELDDFDPLTDAVPVQYSDEPVQITMRRDYDVTIREERFSLSGTTEVPEYAAVFLIGRKEASIGDGTAPRDGFF</sequence>